<evidence type="ECO:0000313" key="6">
    <source>
        <dbReference type="EMBL" id="PIL45008.1"/>
    </source>
</evidence>
<keyword evidence="7" id="KW-1185">Reference proteome</keyword>
<dbReference type="InterPro" id="IPR036388">
    <property type="entry name" value="WH-like_DNA-bd_sf"/>
</dbReference>
<dbReference type="RefSeq" id="WP_099788512.1">
    <property type="nucleotide sequence ID" value="NZ_JBHLYV010000032.1"/>
</dbReference>
<dbReference type="AlphaFoldDB" id="A0A2G8TH95"/>
<organism evidence="6 7">
    <name type="scientific">Massilia eurypsychrophila</name>
    <dbReference type="NCBI Taxonomy" id="1485217"/>
    <lineage>
        <taxon>Bacteria</taxon>
        <taxon>Pseudomonadati</taxon>
        <taxon>Pseudomonadota</taxon>
        <taxon>Betaproteobacteria</taxon>
        <taxon>Burkholderiales</taxon>
        <taxon>Oxalobacteraceae</taxon>
        <taxon>Telluria group</taxon>
        <taxon>Massilia</taxon>
    </lineage>
</organism>
<dbReference type="PANTHER" id="PTHR46577">
    <property type="entry name" value="HTH-TYPE TRANSCRIPTIONAL REGULATORY PROTEIN GABR"/>
    <property type="match status" value="1"/>
</dbReference>
<keyword evidence="4" id="KW-0804">Transcription</keyword>
<dbReference type="InterPro" id="IPR000524">
    <property type="entry name" value="Tscrpt_reg_HTH_GntR"/>
</dbReference>
<dbReference type="SUPFAM" id="SSF46785">
    <property type="entry name" value="Winged helix' DNA-binding domain"/>
    <property type="match status" value="1"/>
</dbReference>
<evidence type="ECO:0000256" key="4">
    <source>
        <dbReference type="ARBA" id="ARBA00023163"/>
    </source>
</evidence>
<dbReference type="PANTHER" id="PTHR46577:SF1">
    <property type="entry name" value="HTH-TYPE TRANSCRIPTIONAL REGULATORY PROTEIN GABR"/>
    <property type="match status" value="1"/>
</dbReference>
<dbReference type="Gene3D" id="1.10.10.10">
    <property type="entry name" value="Winged helix-like DNA-binding domain superfamily/Winged helix DNA-binding domain"/>
    <property type="match status" value="1"/>
</dbReference>
<dbReference type="GO" id="GO:0003677">
    <property type="term" value="F:DNA binding"/>
    <property type="evidence" value="ECO:0007669"/>
    <property type="project" value="UniProtKB-KW"/>
</dbReference>
<dbReference type="InterPro" id="IPR051446">
    <property type="entry name" value="HTH_trans_reg/aminotransferase"/>
</dbReference>
<protein>
    <recommendedName>
        <fullName evidence="5">HTH gntR-type domain-containing protein</fullName>
    </recommendedName>
</protein>
<dbReference type="OrthoDB" id="7363114at2"/>
<keyword evidence="1" id="KW-0663">Pyridoxal phosphate</keyword>
<sequence length="128" mass="13664">MRSGALSLGERLPSTRMLARDLSLSRVTVEAAYGQLAIEGYLRRNVGKGSFVAIDLGAGSQSPIPAPHRSPGSFTPFSQRGRRLLETGGCMEPMRLQAFPPAARICAPSRWRFGGACSTGACAWIPSK</sequence>
<evidence type="ECO:0000313" key="7">
    <source>
        <dbReference type="Proteomes" id="UP000230390"/>
    </source>
</evidence>
<feature type="domain" description="HTH gntR-type" evidence="5">
    <location>
        <begin position="1"/>
        <end position="55"/>
    </location>
</feature>
<accession>A0A2G8TH95</accession>
<evidence type="ECO:0000259" key="5">
    <source>
        <dbReference type="PROSITE" id="PS50949"/>
    </source>
</evidence>
<dbReference type="InterPro" id="IPR036390">
    <property type="entry name" value="WH_DNA-bd_sf"/>
</dbReference>
<reference evidence="6 7" key="1">
    <citation type="submission" date="2017-10" db="EMBL/GenBank/DDBJ databases">
        <title>Massilia psychrophilum sp. nov., a novel purple-pigmented bacterium isolated from Tianshan glacier, Xinjiang Municipality, China.</title>
        <authorList>
            <person name="Wang H."/>
        </authorList>
    </citation>
    <scope>NUCLEOTIDE SEQUENCE [LARGE SCALE GENOMIC DNA]</scope>
    <source>
        <strain evidence="6 7">JCM 30074</strain>
    </source>
</reference>
<keyword evidence="3" id="KW-0238">DNA-binding</keyword>
<dbReference type="PROSITE" id="PS50949">
    <property type="entry name" value="HTH_GNTR"/>
    <property type="match status" value="1"/>
</dbReference>
<dbReference type="Pfam" id="PF00392">
    <property type="entry name" value="GntR"/>
    <property type="match status" value="1"/>
</dbReference>
<comment type="caution">
    <text evidence="6">The sequence shown here is derived from an EMBL/GenBank/DDBJ whole genome shotgun (WGS) entry which is preliminary data.</text>
</comment>
<dbReference type="CDD" id="cd07377">
    <property type="entry name" value="WHTH_GntR"/>
    <property type="match status" value="1"/>
</dbReference>
<dbReference type="Proteomes" id="UP000230390">
    <property type="component" value="Unassembled WGS sequence"/>
</dbReference>
<evidence type="ECO:0000256" key="3">
    <source>
        <dbReference type="ARBA" id="ARBA00023125"/>
    </source>
</evidence>
<dbReference type="PRINTS" id="PR00035">
    <property type="entry name" value="HTHGNTR"/>
</dbReference>
<gene>
    <name evidence="6" type="ORF">CR105_11100</name>
</gene>
<dbReference type="SMART" id="SM00345">
    <property type="entry name" value="HTH_GNTR"/>
    <property type="match status" value="1"/>
</dbReference>
<evidence type="ECO:0000256" key="2">
    <source>
        <dbReference type="ARBA" id="ARBA00023015"/>
    </source>
</evidence>
<evidence type="ECO:0000256" key="1">
    <source>
        <dbReference type="ARBA" id="ARBA00022898"/>
    </source>
</evidence>
<name>A0A2G8TH95_9BURK</name>
<proteinExistence type="predicted"/>
<keyword evidence="2" id="KW-0805">Transcription regulation</keyword>
<dbReference type="EMBL" id="PDOC01000005">
    <property type="protein sequence ID" value="PIL45008.1"/>
    <property type="molecule type" value="Genomic_DNA"/>
</dbReference>
<dbReference type="GO" id="GO:0003700">
    <property type="term" value="F:DNA-binding transcription factor activity"/>
    <property type="evidence" value="ECO:0007669"/>
    <property type="project" value="InterPro"/>
</dbReference>